<keyword evidence="2" id="KW-1185">Reference proteome</keyword>
<evidence type="ECO:0000313" key="1">
    <source>
        <dbReference type="EMBL" id="SUN36428.1"/>
    </source>
</evidence>
<dbReference type="EMBL" id="UHFA01000002">
    <property type="protein sequence ID" value="SUN36428.1"/>
    <property type="molecule type" value="Genomic_DNA"/>
</dbReference>
<dbReference type="InterPro" id="IPR011051">
    <property type="entry name" value="RmlC_Cupin_sf"/>
</dbReference>
<evidence type="ECO:0008006" key="3">
    <source>
        <dbReference type="Google" id="ProtNLM"/>
    </source>
</evidence>
<dbReference type="Proteomes" id="UP000254082">
    <property type="component" value="Unassembled WGS sequence"/>
</dbReference>
<accession>A0A380JF44</accession>
<evidence type="ECO:0000313" key="2">
    <source>
        <dbReference type="Proteomes" id="UP000254082"/>
    </source>
</evidence>
<dbReference type="InterPro" id="IPR014710">
    <property type="entry name" value="RmlC-like_jellyroll"/>
</dbReference>
<reference evidence="1 2" key="1">
    <citation type="submission" date="2018-06" db="EMBL/GenBank/DDBJ databases">
        <authorList>
            <consortium name="Pathogen Informatics"/>
            <person name="Doyle S."/>
        </authorList>
    </citation>
    <scope>NUCLEOTIDE SEQUENCE [LARGE SCALE GENOMIC DNA]</scope>
    <source>
        <strain evidence="2">NCTC 11391</strain>
    </source>
</reference>
<dbReference type="SUPFAM" id="SSF51182">
    <property type="entry name" value="RmlC-like cupins"/>
    <property type="match status" value="1"/>
</dbReference>
<name>A0A380JF44_STRDO</name>
<dbReference type="AlphaFoldDB" id="A0A380JF44"/>
<protein>
    <recommendedName>
        <fullName evidence="3">Cupin</fullName>
    </recommendedName>
</protein>
<dbReference type="RefSeq" id="WP_115325063.1">
    <property type="nucleotide sequence ID" value="NZ_UHFA01000002.1"/>
</dbReference>
<dbReference type="OrthoDB" id="1121052at2"/>
<sequence length="95" mass="10888">MIKVYKLNLEAKEIEKFNQNNRFSIRHIHLMLNQEIPTHSSSSDKVVIVLEDNIDFTASGETVKMISGDFVVLEPEEKHSLKGNEESQVLVVLHK</sequence>
<dbReference type="Gene3D" id="2.60.120.10">
    <property type="entry name" value="Jelly Rolls"/>
    <property type="match status" value="1"/>
</dbReference>
<proteinExistence type="predicted"/>
<organism evidence="1 2">
    <name type="scientific">Streptococcus downei MFe28</name>
    <dbReference type="NCBI Taxonomy" id="764290"/>
    <lineage>
        <taxon>Bacteria</taxon>
        <taxon>Bacillati</taxon>
        <taxon>Bacillota</taxon>
        <taxon>Bacilli</taxon>
        <taxon>Lactobacillales</taxon>
        <taxon>Streptococcaceae</taxon>
        <taxon>Streptococcus</taxon>
    </lineage>
</organism>
<gene>
    <name evidence="1" type="ORF">NCTC11391_01457</name>
</gene>